<proteinExistence type="predicted"/>
<accession>A0AAE4Q3S9</accession>
<gene>
    <name evidence="1" type="ORF">QM089_24090</name>
</gene>
<dbReference type="RefSeq" id="WP_014611573.1">
    <property type="nucleotide sequence ID" value="NZ_CP091834.1"/>
</dbReference>
<evidence type="ECO:0000313" key="2">
    <source>
        <dbReference type="Proteomes" id="UP001187859"/>
    </source>
</evidence>
<comment type="caution">
    <text evidence="1">The sequence shown here is derived from an EMBL/GenBank/DDBJ whole genome shotgun (WGS) entry which is preliminary data.</text>
</comment>
<organism evidence="1 2">
    <name type="scientific">Shewanella xiamenensis</name>
    <dbReference type="NCBI Taxonomy" id="332186"/>
    <lineage>
        <taxon>Bacteria</taxon>
        <taxon>Pseudomonadati</taxon>
        <taxon>Pseudomonadota</taxon>
        <taxon>Gammaproteobacteria</taxon>
        <taxon>Alteromonadales</taxon>
        <taxon>Shewanellaceae</taxon>
        <taxon>Shewanella</taxon>
    </lineage>
</organism>
<dbReference type="AlphaFoldDB" id="A0AAE4Q3S9"/>
<sequence length="292" mass="32695">MKTVIQRVENLLKEKQTVNNRIQVAIDIRAISKSLLREGTTPTYQLFSELFSSVTPFMCKASYHRYVTIGLVADTLQGSCHFTTFNGVYEIAKIVGSDRDKLIKVLTAAQSKSPIVVTDKQILAELKSLNTGSTIEVVSQFQSRIDEFCSGMSNVIKHSSECTNHFIVDFNSEIAKTILSHEKDSGDINWLNNSSSIFWSLLHHSSVLTNKKNLFAAQKITDLYNDCTGDSFTADLSLIWNRFFTILMTESGNDKFAALRTPSEGQMVSKYMSMIEYTKANPAIKIAMARLS</sequence>
<dbReference type="Proteomes" id="UP001187859">
    <property type="component" value="Unassembled WGS sequence"/>
</dbReference>
<evidence type="ECO:0000313" key="1">
    <source>
        <dbReference type="EMBL" id="MDV5393270.1"/>
    </source>
</evidence>
<name>A0AAE4Q3S9_9GAMM</name>
<reference evidence="1" key="1">
    <citation type="submission" date="2023-05" db="EMBL/GenBank/DDBJ databases">
        <title>Colonisation of extended spectrum b-lactamase- and carbapenemase-producing bacteria on hospital surfaces from low- and middle-income countries.</title>
        <authorList>
            <person name="Nieto-Rosado M."/>
            <person name="Sands K."/>
            <person name="Iregbu K."/>
            <person name="Zahra R."/>
            <person name="Mazarati J.B."/>
            <person name="Mehtar S."/>
            <person name="Barnards-Group B."/>
            <person name="Walsh T.R."/>
        </authorList>
    </citation>
    <scope>NUCLEOTIDE SEQUENCE</scope>
    <source>
        <strain evidence="1">PP-E493</strain>
    </source>
</reference>
<protein>
    <submittedName>
        <fullName evidence="1">Uncharacterized protein</fullName>
    </submittedName>
</protein>
<dbReference type="EMBL" id="JASGOQ010000003">
    <property type="protein sequence ID" value="MDV5393270.1"/>
    <property type="molecule type" value="Genomic_DNA"/>
</dbReference>